<organism evidence="1 2">
    <name type="scientific">Hymenobacter aerilatus</name>
    <dbReference type="NCBI Taxonomy" id="2932251"/>
    <lineage>
        <taxon>Bacteria</taxon>
        <taxon>Pseudomonadati</taxon>
        <taxon>Bacteroidota</taxon>
        <taxon>Cytophagia</taxon>
        <taxon>Cytophagales</taxon>
        <taxon>Hymenobacteraceae</taxon>
        <taxon>Hymenobacter</taxon>
    </lineage>
</organism>
<dbReference type="KEGG" id="haei:MUN82_01840"/>
<dbReference type="EMBL" id="CP095053">
    <property type="protein sequence ID" value="UOR05852.1"/>
    <property type="molecule type" value="Genomic_DNA"/>
</dbReference>
<protein>
    <submittedName>
        <fullName evidence="1">Uncharacterized protein</fullName>
    </submittedName>
</protein>
<dbReference type="RefSeq" id="WP_245094431.1">
    <property type="nucleotide sequence ID" value="NZ_CP095053.1"/>
</dbReference>
<keyword evidence="2" id="KW-1185">Reference proteome</keyword>
<evidence type="ECO:0000313" key="1">
    <source>
        <dbReference type="EMBL" id="UOR05852.1"/>
    </source>
</evidence>
<dbReference type="Proteomes" id="UP000829925">
    <property type="component" value="Chromosome"/>
</dbReference>
<proteinExistence type="predicted"/>
<accession>A0A8T9SUL1</accession>
<sequence>MSTRKRGIVFLVPSKINIPKILIEKGKTQREVNDHQDKYHYILHKITEERILKAFYSTKEDKSIASFTQLSMKVLDQILGSHYAHKVVSDLLAWGLIQSDNRYITLATAVKETEKGFKTEAKAKGYRIHPDYVSKCVAWDVYKTETIGRKLENKATMTLTKSPTAFNIIGRNLRDLRIHEKEAYSHIQELQNLAKTFLLDNKKLLTIQRSQKGYREVLKTYKNLRSQLGIQHQTQLTGYPFLMEPKKLRKALKSAHNEGLTIYEYLKLNVQDRAERAEITIDKIVTGAKPGGFFIEQPDKSSRIYTNLTMLSKEIRQFLYHRQSDSLVNMDIANSQPFFFNKLLKEYYADCELPEDVRLYIELTSTGQFYKYIQPRISPNCTDIGGFKQEFFAAVFFCQIEHTESSKKAQKFGEMFPNVLEAIQYYKRGDYKQLAIRMQRVEAGVMLNRIVKELHKRAIWCSTIHDSIVCLPQHQSQVLSIMEEIFNDELRMIPTIKAETIKIKG</sequence>
<dbReference type="AlphaFoldDB" id="A0A8T9SUL1"/>
<evidence type="ECO:0000313" key="2">
    <source>
        <dbReference type="Proteomes" id="UP000829925"/>
    </source>
</evidence>
<gene>
    <name evidence="1" type="ORF">MUN82_01840</name>
</gene>
<reference evidence="1 2" key="1">
    <citation type="submission" date="2022-04" db="EMBL/GenBank/DDBJ databases">
        <title>Hymenobacter sp. isolated from the air.</title>
        <authorList>
            <person name="Won M."/>
            <person name="Lee C.-M."/>
            <person name="Woen H.-Y."/>
            <person name="Kwon S.-W."/>
        </authorList>
    </citation>
    <scope>NUCLEOTIDE SEQUENCE [LARGE SCALE GENOMIC DNA]</scope>
    <source>
        <strain evidence="2">5413 J-13</strain>
    </source>
</reference>
<name>A0A8T9SUL1_9BACT</name>